<gene>
    <name evidence="7" type="ORF">POM88_047910</name>
</gene>
<dbReference type="InterPro" id="IPR010987">
    <property type="entry name" value="Glutathione-S-Trfase_C-like"/>
</dbReference>
<dbReference type="EMBL" id="JAUIZM010000011">
    <property type="protein sequence ID" value="KAK1354654.1"/>
    <property type="molecule type" value="Genomic_DNA"/>
</dbReference>
<dbReference type="SFLD" id="SFLDS00019">
    <property type="entry name" value="Glutathione_Transferase_(cytos"/>
    <property type="match status" value="1"/>
</dbReference>
<dbReference type="InterPro" id="IPR004045">
    <property type="entry name" value="Glutathione_S-Trfase_N"/>
</dbReference>
<name>A0AAD8GUC9_9APIA</name>
<dbReference type="Proteomes" id="UP001237642">
    <property type="component" value="Unassembled WGS sequence"/>
</dbReference>
<comment type="caution">
    <text evidence="7">The sequence shown here is derived from an EMBL/GenBank/DDBJ whole genome shotgun (WGS) entry which is preliminary data.</text>
</comment>
<reference evidence="7" key="2">
    <citation type="submission" date="2023-05" db="EMBL/GenBank/DDBJ databases">
        <authorList>
            <person name="Schelkunov M.I."/>
        </authorList>
    </citation>
    <scope>NUCLEOTIDE SEQUENCE</scope>
    <source>
        <strain evidence="7">Hsosn_3</strain>
        <tissue evidence="7">Leaf</tissue>
    </source>
</reference>
<dbReference type="SUPFAM" id="SSF47616">
    <property type="entry name" value="GST C-terminal domain-like"/>
    <property type="match status" value="1"/>
</dbReference>
<comment type="catalytic activity">
    <reaction evidence="4">
        <text>RX + glutathione = an S-substituted glutathione + a halide anion + H(+)</text>
        <dbReference type="Rhea" id="RHEA:16437"/>
        <dbReference type="ChEBI" id="CHEBI:15378"/>
        <dbReference type="ChEBI" id="CHEBI:16042"/>
        <dbReference type="ChEBI" id="CHEBI:17792"/>
        <dbReference type="ChEBI" id="CHEBI:57925"/>
        <dbReference type="ChEBI" id="CHEBI:90779"/>
        <dbReference type="EC" id="2.5.1.18"/>
    </reaction>
</comment>
<evidence type="ECO:0000256" key="3">
    <source>
        <dbReference type="ARBA" id="ARBA00025743"/>
    </source>
</evidence>
<dbReference type="SFLD" id="SFLDG01152">
    <property type="entry name" value="Main.3:_Omega-_and_Tau-like"/>
    <property type="match status" value="1"/>
</dbReference>
<evidence type="ECO:0000256" key="4">
    <source>
        <dbReference type="ARBA" id="ARBA00047960"/>
    </source>
</evidence>
<dbReference type="Gene3D" id="3.40.30.10">
    <property type="entry name" value="Glutaredoxin"/>
    <property type="match status" value="1"/>
</dbReference>
<dbReference type="InterPro" id="IPR045073">
    <property type="entry name" value="Omega/Tau-like"/>
</dbReference>
<dbReference type="CDD" id="cd03058">
    <property type="entry name" value="GST_N_Tau"/>
    <property type="match status" value="1"/>
</dbReference>
<dbReference type="PROSITE" id="PS50404">
    <property type="entry name" value="GST_NTER"/>
    <property type="match status" value="1"/>
</dbReference>
<dbReference type="Pfam" id="PF00043">
    <property type="entry name" value="GST_C"/>
    <property type="match status" value="1"/>
</dbReference>
<dbReference type="PROSITE" id="PS50405">
    <property type="entry name" value="GST_CTER"/>
    <property type="match status" value="1"/>
</dbReference>
<sequence length="218" mass="24303">MAAQGVKLLGAWASPYSRRVEIALKLKGIDYEFVAQTLSPKSPDVLKYNPVHKKVPILLHNGKPVVESLVIVEYIDETWSSGPSILPADPLGKANARFWAKFIDDKLMPAIINIRRCQGEEQVKAIDVVVELLKVLENELKGKKFFGGDTIGLVDIAANFIALWLPVHQQIMGLQIVTKEKLPVFCAWIDEYLNSSIIKQSLPSKDELSTALLAYHRS</sequence>
<dbReference type="InterPro" id="IPR040079">
    <property type="entry name" value="Glutathione_S-Trfase"/>
</dbReference>
<dbReference type="PANTHER" id="PTHR11260:SF676">
    <property type="entry name" value="GLUTATHIONE S-TRANSFERASE U8"/>
    <property type="match status" value="1"/>
</dbReference>
<keyword evidence="2 7" id="KW-0808">Transferase</keyword>
<dbReference type="InterPro" id="IPR045074">
    <property type="entry name" value="GST_C_Tau"/>
</dbReference>
<evidence type="ECO:0000259" key="6">
    <source>
        <dbReference type="PROSITE" id="PS50405"/>
    </source>
</evidence>
<comment type="similarity">
    <text evidence="3">Belongs to the GST superfamily. Tau family.</text>
</comment>
<dbReference type="FunFam" id="3.40.30.10:FF:000044">
    <property type="entry name" value="Glutathione S-transferase GSTU6"/>
    <property type="match status" value="1"/>
</dbReference>
<evidence type="ECO:0000259" key="5">
    <source>
        <dbReference type="PROSITE" id="PS50404"/>
    </source>
</evidence>
<dbReference type="FunFam" id="1.20.1050.10:FF:000012">
    <property type="entry name" value="Tau class glutathione S-transferase"/>
    <property type="match status" value="1"/>
</dbReference>
<evidence type="ECO:0000313" key="8">
    <source>
        <dbReference type="Proteomes" id="UP001237642"/>
    </source>
</evidence>
<reference evidence="7" key="1">
    <citation type="submission" date="2023-02" db="EMBL/GenBank/DDBJ databases">
        <title>Genome of toxic invasive species Heracleum sosnowskyi carries increased number of genes despite the absence of recent whole-genome duplications.</title>
        <authorList>
            <person name="Schelkunov M."/>
            <person name="Shtratnikova V."/>
            <person name="Makarenko M."/>
            <person name="Klepikova A."/>
            <person name="Omelchenko D."/>
            <person name="Novikova G."/>
            <person name="Obukhova E."/>
            <person name="Bogdanov V."/>
            <person name="Penin A."/>
            <person name="Logacheva M."/>
        </authorList>
    </citation>
    <scope>NUCLEOTIDE SEQUENCE</scope>
    <source>
        <strain evidence="7">Hsosn_3</strain>
        <tissue evidence="7">Leaf</tissue>
    </source>
</reference>
<organism evidence="7 8">
    <name type="scientific">Heracleum sosnowskyi</name>
    <dbReference type="NCBI Taxonomy" id="360622"/>
    <lineage>
        <taxon>Eukaryota</taxon>
        <taxon>Viridiplantae</taxon>
        <taxon>Streptophyta</taxon>
        <taxon>Embryophyta</taxon>
        <taxon>Tracheophyta</taxon>
        <taxon>Spermatophyta</taxon>
        <taxon>Magnoliopsida</taxon>
        <taxon>eudicotyledons</taxon>
        <taxon>Gunneridae</taxon>
        <taxon>Pentapetalae</taxon>
        <taxon>asterids</taxon>
        <taxon>campanulids</taxon>
        <taxon>Apiales</taxon>
        <taxon>Apiaceae</taxon>
        <taxon>Apioideae</taxon>
        <taxon>apioid superclade</taxon>
        <taxon>Tordylieae</taxon>
        <taxon>Tordyliinae</taxon>
        <taxon>Heracleum</taxon>
    </lineage>
</organism>
<proteinExistence type="inferred from homology"/>
<dbReference type="Gene3D" id="1.20.1050.10">
    <property type="match status" value="1"/>
</dbReference>
<dbReference type="InterPro" id="IPR004046">
    <property type="entry name" value="GST_C"/>
</dbReference>
<dbReference type="GO" id="GO:0006749">
    <property type="term" value="P:glutathione metabolic process"/>
    <property type="evidence" value="ECO:0007669"/>
    <property type="project" value="InterPro"/>
</dbReference>
<dbReference type="SUPFAM" id="SSF52833">
    <property type="entry name" value="Thioredoxin-like"/>
    <property type="match status" value="1"/>
</dbReference>
<evidence type="ECO:0000256" key="1">
    <source>
        <dbReference type="ARBA" id="ARBA00012452"/>
    </source>
</evidence>
<evidence type="ECO:0000313" key="7">
    <source>
        <dbReference type="EMBL" id="KAK1354654.1"/>
    </source>
</evidence>
<evidence type="ECO:0000256" key="2">
    <source>
        <dbReference type="ARBA" id="ARBA00022679"/>
    </source>
</evidence>
<dbReference type="InterPro" id="IPR036249">
    <property type="entry name" value="Thioredoxin-like_sf"/>
</dbReference>
<dbReference type="EC" id="2.5.1.18" evidence="1"/>
<dbReference type="GO" id="GO:0005737">
    <property type="term" value="C:cytoplasm"/>
    <property type="evidence" value="ECO:0007669"/>
    <property type="project" value="TreeGrafter"/>
</dbReference>
<dbReference type="GO" id="GO:0004364">
    <property type="term" value="F:glutathione transferase activity"/>
    <property type="evidence" value="ECO:0007669"/>
    <property type="project" value="UniProtKB-EC"/>
</dbReference>
<feature type="domain" description="GST N-terminal" evidence="5">
    <location>
        <begin position="4"/>
        <end position="83"/>
    </location>
</feature>
<dbReference type="Pfam" id="PF02798">
    <property type="entry name" value="GST_N"/>
    <property type="match status" value="1"/>
</dbReference>
<feature type="domain" description="GST C-terminal" evidence="6">
    <location>
        <begin position="89"/>
        <end position="212"/>
    </location>
</feature>
<keyword evidence="8" id="KW-1185">Reference proteome</keyword>
<dbReference type="CDD" id="cd03185">
    <property type="entry name" value="GST_C_Tau"/>
    <property type="match status" value="1"/>
</dbReference>
<dbReference type="AlphaFoldDB" id="A0AAD8GUC9"/>
<protein>
    <recommendedName>
        <fullName evidence="1">glutathione transferase</fullName>
        <ecNumber evidence="1">2.5.1.18</ecNumber>
    </recommendedName>
</protein>
<dbReference type="SFLD" id="SFLDG00358">
    <property type="entry name" value="Main_(cytGST)"/>
    <property type="match status" value="1"/>
</dbReference>
<accession>A0AAD8GUC9</accession>
<dbReference type="InterPro" id="IPR036282">
    <property type="entry name" value="Glutathione-S-Trfase_C_sf"/>
</dbReference>
<dbReference type="PANTHER" id="PTHR11260">
    <property type="entry name" value="GLUTATHIONE S-TRANSFERASE, GST, SUPERFAMILY, GST DOMAIN CONTAINING"/>
    <property type="match status" value="1"/>
</dbReference>